<feature type="non-terminal residue" evidence="1">
    <location>
        <position position="89"/>
    </location>
</feature>
<gene>
    <name evidence="1" type="ORF">LCGC14_2493350</name>
</gene>
<dbReference type="SUPFAM" id="SSF52540">
    <property type="entry name" value="P-loop containing nucleoside triphosphate hydrolases"/>
    <property type="match status" value="1"/>
</dbReference>
<comment type="caution">
    <text evidence="1">The sequence shown here is derived from an EMBL/GenBank/DDBJ whole genome shotgun (WGS) entry which is preliminary data.</text>
</comment>
<reference evidence="1" key="1">
    <citation type="journal article" date="2015" name="Nature">
        <title>Complex archaea that bridge the gap between prokaryotes and eukaryotes.</title>
        <authorList>
            <person name="Spang A."/>
            <person name="Saw J.H."/>
            <person name="Jorgensen S.L."/>
            <person name="Zaremba-Niedzwiedzka K."/>
            <person name="Martijn J."/>
            <person name="Lind A.E."/>
            <person name="van Eijk R."/>
            <person name="Schleper C."/>
            <person name="Guy L."/>
            <person name="Ettema T.J."/>
        </authorList>
    </citation>
    <scope>NUCLEOTIDE SEQUENCE</scope>
</reference>
<dbReference type="EMBL" id="LAZR01039574">
    <property type="protein sequence ID" value="KKL16656.1"/>
    <property type="molecule type" value="Genomic_DNA"/>
</dbReference>
<protein>
    <recommendedName>
        <fullName evidence="2">Zeta toxin domain-containing protein</fullName>
    </recommendedName>
</protein>
<dbReference type="Gene3D" id="3.40.50.300">
    <property type="entry name" value="P-loop containing nucleotide triphosphate hydrolases"/>
    <property type="match status" value="1"/>
</dbReference>
<proteinExistence type="predicted"/>
<evidence type="ECO:0000313" key="1">
    <source>
        <dbReference type="EMBL" id="KKL16656.1"/>
    </source>
</evidence>
<sequence length="89" mass="10868">MKIIFYLKGIPTSGKSTWANEQMRKYPNRFKRINKDLLREMLNFSKFDIQKEKFLLNVRDYIIRLSLKKGFDIIVDDTNFSDKHWHRIN</sequence>
<dbReference type="Pfam" id="PF13671">
    <property type="entry name" value="AAA_33"/>
    <property type="match status" value="1"/>
</dbReference>
<evidence type="ECO:0008006" key="2">
    <source>
        <dbReference type="Google" id="ProtNLM"/>
    </source>
</evidence>
<dbReference type="AlphaFoldDB" id="A0A0F9DFX3"/>
<organism evidence="1">
    <name type="scientific">marine sediment metagenome</name>
    <dbReference type="NCBI Taxonomy" id="412755"/>
    <lineage>
        <taxon>unclassified sequences</taxon>
        <taxon>metagenomes</taxon>
        <taxon>ecological metagenomes</taxon>
    </lineage>
</organism>
<dbReference type="InterPro" id="IPR027417">
    <property type="entry name" value="P-loop_NTPase"/>
</dbReference>
<accession>A0A0F9DFX3</accession>
<name>A0A0F9DFX3_9ZZZZ</name>